<dbReference type="Proteomes" id="UP000034705">
    <property type="component" value="Unassembled WGS sequence"/>
</dbReference>
<comment type="caution">
    <text evidence="12">The sequence shown here is derived from an EMBL/GenBank/DDBJ whole genome shotgun (WGS) entry which is preliminary data.</text>
</comment>
<evidence type="ECO:0000256" key="10">
    <source>
        <dbReference type="ARBA" id="ARBA00030939"/>
    </source>
</evidence>
<dbReference type="AlphaFoldDB" id="A0A0G1PMT8"/>
<evidence type="ECO:0000256" key="11">
    <source>
        <dbReference type="ARBA" id="ARBA00033077"/>
    </source>
</evidence>
<name>A0A0G1PMT8_9BACT</name>
<dbReference type="Pfam" id="PF06130">
    <property type="entry name" value="PTAC"/>
    <property type="match status" value="1"/>
</dbReference>
<evidence type="ECO:0000256" key="4">
    <source>
        <dbReference type="ARBA" id="ARBA00020837"/>
    </source>
</evidence>
<evidence type="ECO:0000256" key="7">
    <source>
        <dbReference type="ARBA" id="ARBA00022833"/>
    </source>
</evidence>
<dbReference type="PANTHER" id="PTHR39453">
    <property type="entry name" value="PHOSPHATE PROPANOYLTRANSFERASE"/>
    <property type="match status" value="1"/>
</dbReference>
<evidence type="ECO:0000256" key="2">
    <source>
        <dbReference type="ARBA" id="ARBA00007342"/>
    </source>
</evidence>
<keyword evidence="6" id="KW-0479">Metal-binding</keyword>
<evidence type="ECO:0000313" key="13">
    <source>
        <dbReference type="Proteomes" id="UP000034705"/>
    </source>
</evidence>
<proteinExistence type="inferred from homology"/>
<comment type="similarity">
    <text evidence="2">Belongs to the PduL family.</text>
</comment>
<organism evidence="12 13">
    <name type="scientific">Candidatus Uhrbacteria bacterium GW2011_GWF2_46_218</name>
    <dbReference type="NCBI Taxonomy" id="1619001"/>
    <lineage>
        <taxon>Bacteria</taxon>
        <taxon>Candidatus Uhriibacteriota</taxon>
    </lineage>
</organism>
<evidence type="ECO:0000256" key="8">
    <source>
        <dbReference type="ARBA" id="ARBA00023315"/>
    </source>
</evidence>
<accession>A0A0G1PMT8</accession>
<dbReference type="InterPro" id="IPR008300">
    <property type="entry name" value="PTAC"/>
</dbReference>
<evidence type="ECO:0000256" key="5">
    <source>
        <dbReference type="ARBA" id="ARBA00022679"/>
    </source>
</evidence>
<protein>
    <recommendedName>
        <fullName evidence="4">Phosphate propanoyltransferase</fullName>
        <ecNumber evidence="3">2.3.1.222</ecNumber>
    </recommendedName>
    <alternativeName>
        <fullName evidence="10">Phosphate acyltransferase PduL</fullName>
    </alternativeName>
    <alternativeName>
        <fullName evidence="9">Phosphotransacylase PduL</fullName>
    </alternativeName>
    <alternativeName>
        <fullName evidence="11">Propanediol utilization protein PduL</fullName>
    </alternativeName>
</protein>
<dbReference type="GO" id="GO:0046872">
    <property type="term" value="F:metal ion binding"/>
    <property type="evidence" value="ECO:0007669"/>
    <property type="project" value="UniProtKB-KW"/>
</dbReference>
<dbReference type="EMBL" id="LCMG01000004">
    <property type="protein sequence ID" value="KKU34071.1"/>
    <property type="molecule type" value="Genomic_DNA"/>
</dbReference>
<evidence type="ECO:0000256" key="3">
    <source>
        <dbReference type="ARBA" id="ARBA00012206"/>
    </source>
</evidence>
<evidence type="ECO:0000256" key="1">
    <source>
        <dbReference type="ARBA" id="ARBA00001947"/>
    </source>
</evidence>
<evidence type="ECO:0000313" key="12">
    <source>
        <dbReference type="EMBL" id="KKU34071.1"/>
    </source>
</evidence>
<evidence type="ECO:0000256" key="9">
    <source>
        <dbReference type="ARBA" id="ARBA00030044"/>
    </source>
</evidence>
<comment type="cofactor">
    <cofactor evidence="1">
        <name>Zn(2+)</name>
        <dbReference type="ChEBI" id="CHEBI:29105"/>
    </cofactor>
</comment>
<dbReference type="EC" id="2.3.1.222" evidence="3"/>
<reference evidence="12 13" key="1">
    <citation type="journal article" date="2015" name="Nature">
        <title>rRNA introns, odd ribosomes, and small enigmatic genomes across a large radiation of phyla.</title>
        <authorList>
            <person name="Brown C.T."/>
            <person name="Hug L.A."/>
            <person name="Thomas B.C."/>
            <person name="Sharon I."/>
            <person name="Castelle C.J."/>
            <person name="Singh A."/>
            <person name="Wilkins M.J."/>
            <person name="Williams K.H."/>
            <person name="Banfield J.F."/>
        </authorList>
    </citation>
    <scope>NUCLEOTIDE SEQUENCE [LARGE SCALE GENOMIC DNA]</scope>
</reference>
<dbReference type="PANTHER" id="PTHR39453:SF1">
    <property type="entry name" value="PHOSPHATE PROPANOYLTRANSFERASE"/>
    <property type="match status" value="1"/>
</dbReference>
<keyword evidence="5 12" id="KW-0808">Transferase</keyword>
<evidence type="ECO:0000256" key="6">
    <source>
        <dbReference type="ARBA" id="ARBA00022723"/>
    </source>
</evidence>
<sequence length="187" mass="20511">MTPIPLEIVYRHIHLSSKDRQMLFGDFPWTKQSSTKHQGQFFSGDCVLVKGGKGKELFVPVLGPERQKTQVELTATDAMALGIKAPSRLSGDMGRAGVVALEGAAGSIKKLACAILPIRHLHLSEKRAKQFGFHHSDVISLVTTSSPSRVIPYVVVRVHPSFHPVLHLTIDEAILYGLHSSDTFQPL</sequence>
<keyword evidence="7" id="KW-0862">Zinc</keyword>
<dbReference type="GO" id="GO:0016747">
    <property type="term" value="F:acyltransferase activity, transferring groups other than amino-acyl groups"/>
    <property type="evidence" value="ECO:0007669"/>
    <property type="project" value="InterPro"/>
</dbReference>
<keyword evidence="8" id="KW-0012">Acyltransferase</keyword>
<gene>
    <name evidence="12" type="ORF">UX45_C0004G0022</name>
</gene>